<reference evidence="1 2" key="1">
    <citation type="journal article" date="2016" name="Nat. Commun.">
        <title>Thousands of microbial genomes shed light on interconnected biogeochemical processes in an aquifer system.</title>
        <authorList>
            <person name="Anantharaman K."/>
            <person name="Brown C.T."/>
            <person name="Hug L.A."/>
            <person name="Sharon I."/>
            <person name="Castelle C.J."/>
            <person name="Probst A.J."/>
            <person name="Thomas B.C."/>
            <person name="Singh A."/>
            <person name="Wilkins M.J."/>
            <person name="Karaoz U."/>
            <person name="Brodie E.L."/>
            <person name="Williams K.H."/>
            <person name="Hubbard S.S."/>
            <person name="Banfield J.F."/>
        </authorList>
    </citation>
    <scope>NUCLEOTIDE SEQUENCE [LARGE SCALE GENOMIC DNA]</scope>
</reference>
<organism evidence="1 2">
    <name type="scientific">Candidatus Gottesmanbacteria bacterium RIFCSPHIGHO2_01_FULL_40_15</name>
    <dbReference type="NCBI Taxonomy" id="1798376"/>
    <lineage>
        <taxon>Bacteria</taxon>
        <taxon>Candidatus Gottesmaniibacteriota</taxon>
    </lineage>
</organism>
<dbReference type="Proteomes" id="UP000177354">
    <property type="component" value="Unassembled WGS sequence"/>
</dbReference>
<dbReference type="EMBL" id="MFJF01000012">
    <property type="protein sequence ID" value="OGG06981.1"/>
    <property type="molecule type" value="Genomic_DNA"/>
</dbReference>
<evidence type="ECO:0000313" key="1">
    <source>
        <dbReference type="EMBL" id="OGG06981.1"/>
    </source>
</evidence>
<accession>A0A1F5Z3G5</accession>
<protein>
    <submittedName>
        <fullName evidence="1">Uncharacterized protein</fullName>
    </submittedName>
</protein>
<proteinExistence type="predicted"/>
<gene>
    <name evidence="1" type="ORF">A2777_03875</name>
</gene>
<evidence type="ECO:0000313" key="2">
    <source>
        <dbReference type="Proteomes" id="UP000177354"/>
    </source>
</evidence>
<dbReference type="AlphaFoldDB" id="A0A1F5Z3G5"/>
<name>A0A1F5Z3G5_9BACT</name>
<sequence length="83" mass="9468">MTGIADELNEAKGELQTFPSLWETIKTDGERSDLLDLKNRLNLLIDKLENIKEGQITLVRDFKKYKLTNLSEDQNSSESAILN</sequence>
<comment type="caution">
    <text evidence="1">The sequence shown here is derived from an EMBL/GenBank/DDBJ whole genome shotgun (WGS) entry which is preliminary data.</text>
</comment>